<evidence type="ECO:0000256" key="1">
    <source>
        <dbReference type="ARBA" id="ARBA00003907"/>
    </source>
</evidence>
<keyword evidence="8" id="KW-1185">Reference proteome</keyword>
<dbReference type="PANTHER" id="PTHR43619">
    <property type="entry name" value="S-ADENOSYL-L-METHIONINE-DEPENDENT METHYLTRANSFERASE YKTD-RELATED"/>
    <property type="match status" value="1"/>
</dbReference>
<dbReference type="EC" id="2.1.1.-" evidence="6"/>
<evidence type="ECO:0000256" key="6">
    <source>
        <dbReference type="RuleBase" id="RU362030"/>
    </source>
</evidence>
<dbReference type="GO" id="GO:0032259">
    <property type="term" value="P:methylation"/>
    <property type="evidence" value="ECO:0007669"/>
    <property type="project" value="UniProtKB-KW"/>
</dbReference>
<dbReference type="Gene3D" id="3.40.50.150">
    <property type="entry name" value="Vaccinia Virus protein VP39"/>
    <property type="match status" value="1"/>
</dbReference>
<gene>
    <name evidence="7" type="ORF">GTS_29270</name>
</gene>
<evidence type="ECO:0000256" key="5">
    <source>
        <dbReference type="ARBA" id="ARBA00022691"/>
    </source>
</evidence>
<dbReference type="EMBL" id="BJFL01000013">
    <property type="protein sequence ID" value="GDY31294.1"/>
    <property type="molecule type" value="Genomic_DNA"/>
</dbReference>
<dbReference type="PANTHER" id="PTHR43619:SF2">
    <property type="entry name" value="S-ADENOSYL-L-METHIONINE-DEPENDENT METHYLTRANSFERASES SUPERFAMILY PROTEIN"/>
    <property type="match status" value="1"/>
</dbReference>
<accession>A0A4D4J721</accession>
<dbReference type="NCBIfam" id="TIGR00027">
    <property type="entry name" value="mthyl_TIGR00027"/>
    <property type="match status" value="1"/>
</dbReference>
<comment type="similarity">
    <text evidence="2 6">Belongs to the UPF0677 family.</text>
</comment>
<evidence type="ECO:0000256" key="3">
    <source>
        <dbReference type="ARBA" id="ARBA00022603"/>
    </source>
</evidence>
<dbReference type="InterPro" id="IPR007213">
    <property type="entry name" value="Ppm1/Ppm2/Tcmp"/>
</dbReference>
<dbReference type="GO" id="GO:0008168">
    <property type="term" value="F:methyltransferase activity"/>
    <property type="evidence" value="ECO:0007669"/>
    <property type="project" value="UniProtKB-UniRule"/>
</dbReference>
<reference evidence="8" key="1">
    <citation type="submission" date="2019-04" db="EMBL/GenBank/DDBJ databases">
        <title>Draft genome sequence of Pseudonocardiaceae bacterium SL3-2-4.</title>
        <authorList>
            <person name="Ningsih F."/>
            <person name="Yokota A."/>
            <person name="Sakai Y."/>
            <person name="Nanatani K."/>
            <person name="Yabe S."/>
            <person name="Oetari A."/>
            <person name="Sjamsuridzal W."/>
        </authorList>
    </citation>
    <scope>NUCLEOTIDE SEQUENCE [LARGE SCALE GENOMIC DNA]</scope>
    <source>
        <strain evidence="8">SL3-2-4</strain>
    </source>
</reference>
<evidence type="ECO:0000313" key="7">
    <source>
        <dbReference type="EMBL" id="GDY31294.1"/>
    </source>
</evidence>
<evidence type="ECO:0000256" key="4">
    <source>
        <dbReference type="ARBA" id="ARBA00022679"/>
    </source>
</evidence>
<keyword evidence="5 6" id="KW-0949">S-adenosyl-L-methionine</keyword>
<keyword evidence="4 7" id="KW-0808">Transferase</keyword>
<dbReference type="InterPro" id="IPR029063">
    <property type="entry name" value="SAM-dependent_MTases_sf"/>
</dbReference>
<protein>
    <recommendedName>
        <fullName evidence="6">S-adenosyl-L-methionine-dependent methyltransferase</fullName>
        <ecNumber evidence="6">2.1.1.-</ecNumber>
    </recommendedName>
</protein>
<keyword evidence="3 6" id="KW-0489">Methyltransferase</keyword>
<evidence type="ECO:0000313" key="8">
    <source>
        <dbReference type="Proteomes" id="UP000298860"/>
    </source>
</evidence>
<name>A0A4D4J721_9PSEU</name>
<dbReference type="InterPro" id="IPR011610">
    <property type="entry name" value="SAM_mthyl_Trfase_ML2640-like"/>
</dbReference>
<dbReference type="Proteomes" id="UP000298860">
    <property type="component" value="Unassembled WGS sequence"/>
</dbReference>
<dbReference type="AlphaFoldDB" id="A0A4D4J721"/>
<comment type="function">
    <text evidence="1 6">Exhibits S-adenosyl-L-methionine-dependent methyltransferase activity.</text>
</comment>
<comment type="caution">
    <text evidence="7">The sequence shown here is derived from an EMBL/GenBank/DDBJ whole genome shotgun (WGS) entry which is preliminary data.</text>
</comment>
<dbReference type="Pfam" id="PF04072">
    <property type="entry name" value="LCM"/>
    <property type="match status" value="1"/>
</dbReference>
<proteinExistence type="inferred from homology"/>
<evidence type="ECO:0000256" key="2">
    <source>
        <dbReference type="ARBA" id="ARBA00008138"/>
    </source>
</evidence>
<dbReference type="SUPFAM" id="SSF53335">
    <property type="entry name" value="S-adenosyl-L-methionine-dependent methyltransferases"/>
    <property type="match status" value="1"/>
</dbReference>
<organism evidence="7 8">
    <name type="scientific">Gandjariella thermophila</name>
    <dbReference type="NCBI Taxonomy" id="1931992"/>
    <lineage>
        <taxon>Bacteria</taxon>
        <taxon>Bacillati</taxon>
        <taxon>Actinomycetota</taxon>
        <taxon>Actinomycetes</taxon>
        <taxon>Pseudonocardiales</taxon>
        <taxon>Pseudonocardiaceae</taxon>
        <taxon>Gandjariella</taxon>
    </lineage>
</organism>
<sequence length="287" mass="31875">MSLPSSVGEWVRQQAPAGVSLTAMLIARARAEESDREDALFRDPLAGGFLDAAGLPDGLDRVNDFGGPNFVLRTRYFDDQLLDAAEAGCRQVVLLAAGLDTRAFRLPWPDGTRLFELDLPELLSFKERVIAESEAAPACERAVVRADLRDDWSVPLLDAGFQPNEPTAWLAEGLLMFLRPEDNDRLLARIGSLSPPGSRLALEHVNRAFHQSPDMRAVHRRFALIQASWYATVEDPRAWLAGHGWRARVQPGEDLARRLGRPVPRVYDPEHLGSGRIWLVSAQRATD</sequence>